<dbReference type="Pfam" id="PF02348">
    <property type="entry name" value="CTP_transf_3"/>
    <property type="match status" value="1"/>
</dbReference>
<dbReference type="PANTHER" id="PTHR42866">
    <property type="entry name" value="3-DEOXY-MANNO-OCTULOSONATE CYTIDYLYLTRANSFERASE"/>
    <property type="match status" value="1"/>
</dbReference>
<protein>
    <submittedName>
        <fullName evidence="1">Unannotated protein</fullName>
    </submittedName>
</protein>
<dbReference type="EMBL" id="CAEZWH010000084">
    <property type="protein sequence ID" value="CAB4652427.1"/>
    <property type="molecule type" value="Genomic_DNA"/>
</dbReference>
<dbReference type="Gene3D" id="3.90.550.10">
    <property type="entry name" value="Spore Coat Polysaccharide Biosynthesis Protein SpsA, Chain A"/>
    <property type="match status" value="1"/>
</dbReference>
<dbReference type="InterPro" id="IPR003329">
    <property type="entry name" value="Cytidylyl_trans"/>
</dbReference>
<dbReference type="InterPro" id="IPR029044">
    <property type="entry name" value="Nucleotide-diphossugar_trans"/>
</dbReference>
<dbReference type="PANTHER" id="PTHR42866:SF1">
    <property type="entry name" value="SPORE COAT POLYSACCHARIDE BIOSYNTHESIS PROTEIN SPSF"/>
    <property type="match status" value="1"/>
</dbReference>
<evidence type="ECO:0000313" key="1">
    <source>
        <dbReference type="EMBL" id="CAB4652427.1"/>
    </source>
</evidence>
<dbReference type="SUPFAM" id="SSF53448">
    <property type="entry name" value="Nucleotide-diphospho-sugar transferases"/>
    <property type="match status" value="1"/>
</dbReference>
<organism evidence="1">
    <name type="scientific">freshwater metagenome</name>
    <dbReference type="NCBI Taxonomy" id="449393"/>
    <lineage>
        <taxon>unclassified sequences</taxon>
        <taxon>metagenomes</taxon>
        <taxon>ecological metagenomes</taxon>
    </lineage>
</organism>
<name>A0A6J6KRL6_9ZZZZ</name>
<sequence length="252" mass="28298">MTLSVDATVQARTGSSRLPNKVLKQVLGKPLLQQQIERIQRASTIDRVILATSDLPQDDPLEELANAMGIGCFRGSETDVISRVCGALEAFNIEVHAEFQGDNSIPDPAVIDSVIKFYLEHSNEYDYVTNALKTTFPPGLEVSVYPSNILFDANKRAASSEHREYVGFHINQHPEIYRIKNIEAPASICRPDLHLEVDTDEDFALVAHIYEHFAANPLFTIEDVVAYTDANPQLLEANSVVERRWKQYRQDS</sequence>
<dbReference type="AlphaFoldDB" id="A0A6J6KRL6"/>
<dbReference type="CDD" id="cd02518">
    <property type="entry name" value="GT2_SpsF"/>
    <property type="match status" value="1"/>
</dbReference>
<gene>
    <name evidence="1" type="ORF">UFOPK2195_00548</name>
</gene>
<dbReference type="GO" id="GO:0005829">
    <property type="term" value="C:cytosol"/>
    <property type="evidence" value="ECO:0007669"/>
    <property type="project" value="TreeGrafter"/>
</dbReference>
<accession>A0A6J6KRL6</accession>
<proteinExistence type="predicted"/>
<reference evidence="1" key="1">
    <citation type="submission" date="2020-05" db="EMBL/GenBank/DDBJ databases">
        <authorList>
            <person name="Chiriac C."/>
            <person name="Salcher M."/>
            <person name="Ghai R."/>
            <person name="Kavagutti S V."/>
        </authorList>
    </citation>
    <scope>NUCLEOTIDE SEQUENCE</scope>
</reference>